<dbReference type="AlphaFoldDB" id="A0A239KJD9"/>
<evidence type="ECO:0000313" key="1">
    <source>
        <dbReference type="EMBL" id="SNT17838.1"/>
    </source>
</evidence>
<name>A0A239KJD9_9FIRM</name>
<dbReference type="Proteomes" id="UP000198304">
    <property type="component" value="Unassembled WGS sequence"/>
</dbReference>
<protein>
    <submittedName>
        <fullName evidence="1">Uncharacterized protein</fullName>
    </submittedName>
</protein>
<gene>
    <name evidence="1" type="ORF">SAMN05446037_104810</name>
</gene>
<organism evidence="1 2">
    <name type="scientific">Anaerovirgula multivorans</name>
    <dbReference type="NCBI Taxonomy" id="312168"/>
    <lineage>
        <taxon>Bacteria</taxon>
        <taxon>Bacillati</taxon>
        <taxon>Bacillota</taxon>
        <taxon>Clostridia</taxon>
        <taxon>Peptostreptococcales</taxon>
        <taxon>Natronincolaceae</taxon>
        <taxon>Anaerovirgula</taxon>
    </lineage>
</organism>
<sequence>MSFKAVNGDNPPVTPNAGTCEVTFGLVNLCDVPCIDVCLTEAELPPKCPVADFGHHSTEFGD</sequence>
<evidence type="ECO:0000313" key="2">
    <source>
        <dbReference type="Proteomes" id="UP000198304"/>
    </source>
</evidence>
<proteinExistence type="predicted"/>
<reference evidence="1 2" key="1">
    <citation type="submission" date="2017-06" db="EMBL/GenBank/DDBJ databases">
        <authorList>
            <person name="Kim H.J."/>
            <person name="Triplett B.A."/>
        </authorList>
    </citation>
    <scope>NUCLEOTIDE SEQUENCE [LARGE SCALE GENOMIC DNA]</scope>
    <source>
        <strain evidence="1 2">SCA</strain>
    </source>
</reference>
<keyword evidence="2" id="KW-1185">Reference proteome</keyword>
<dbReference type="RefSeq" id="WP_089285358.1">
    <property type="nucleotide sequence ID" value="NZ_FZOJ01000048.1"/>
</dbReference>
<accession>A0A239KJD9</accession>
<dbReference type="EMBL" id="FZOJ01000048">
    <property type="protein sequence ID" value="SNT17838.1"/>
    <property type="molecule type" value="Genomic_DNA"/>
</dbReference>